<keyword evidence="3" id="KW-1133">Transmembrane helix</keyword>
<dbReference type="AlphaFoldDB" id="A0A398CX73"/>
<dbReference type="InterPro" id="IPR050879">
    <property type="entry name" value="Acyltransferase_3"/>
</dbReference>
<evidence type="ECO:0000313" key="6">
    <source>
        <dbReference type="Proteomes" id="UP000266340"/>
    </source>
</evidence>
<keyword evidence="3" id="KW-0812">Transmembrane</keyword>
<feature type="transmembrane region" description="Helical" evidence="3">
    <location>
        <begin position="248"/>
        <end position="267"/>
    </location>
</feature>
<dbReference type="GO" id="GO:0016020">
    <property type="term" value="C:membrane"/>
    <property type="evidence" value="ECO:0007669"/>
    <property type="project" value="TreeGrafter"/>
</dbReference>
<comment type="subcellular location">
    <subcellularLocation>
        <location evidence="1">Membrane</location>
    </subcellularLocation>
</comment>
<comment type="similarity">
    <text evidence="2">Belongs to the acyltransferase 3 family.</text>
</comment>
<keyword evidence="5" id="KW-0808">Transferase</keyword>
<gene>
    <name evidence="5" type="ORF">D3H35_09670</name>
</gene>
<dbReference type="EMBL" id="QXJM01000030">
    <property type="protein sequence ID" value="RIE03811.1"/>
    <property type="molecule type" value="Genomic_DNA"/>
</dbReference>
<feature type="transmembrane region" description="Helical" evidence="3">
    <location>
        <begin position="279"/>
        <end position="298"/>
    </location>
</feature>
<keyword evidence="3" id="KW-0472">Membrane</keyword>
<dbReference type="RefSeq" id="WP_119148883.1">
    <property type="nucleotide sequence ID" value="NZ_JBHSOV010000021.1"/>
</dbReference>
<protein>
    <submittedName>
        <fullName evidence="5">Acyltransferase</fullName>
    </submittedName>
</protein>
<feature type="transmembrane region" description="Helical" evidence="3">
    <location>
        <begin position="319"/>
        <end position="336"/>
    </location>
</feature>
<sequence length="392" mass="44030">MERLDQLDSMRGLAAATVLIGHCLGVYSVFWVDTYGQAQYGLVNLLKFTPLSIVIAGHEAVVFFFVLSGFVLMLPFLSAKPFSYGTFVARRFLRIYLPYYGAILLALLIRSLLAQPDTNVYSEWIGLQWQSSLTWELLVQHLFLIGDFDSNSLNPVIWSLVHEMRISLVFPLLALIALRWNWKAAVALVPALSLLGYVFVYLSFHSPPRIESVFQALDSMQYVSFFLAGALLAKYRTNAVRWWKRKSLLFKAALVGLGWVAYTYAYTVLPGQSAIHKSFMNEFATMLGALIAILAAIGSARSRKLLLWQPIRRLGQMSYSLYLYHFIILMALLWIVPHSIPLPLVLAAIVVLSLAAAYASYRWVELPSIRWGKSLFAKTGKPGGMASLEKTG</sequence>
<keyword evidence="6" id="KW-1185">Reference proteome</keyword>
<evidence type="ECO:0000259" key="4">
    <source>
        <dbReference type="Pfam" id="PF01757"/>
    </source>
</evidence>
<evidence type="ECO:0000256" key="1">
    <source>
        <dbReference type="ARBA" id="ARBA00004370"/>
    </source>
</evidence>
<accession>A0A398CX73</accession>
<feature type="transmembrane region" description="Helical" evidence="3">
    <location>
        <begin position="219"/>
        <end position="236"/>
    </location>
</feature>
<dbReference type="Proteomes" id="UP000266340">
    <property type="component" value="Unassembled WGS sequence"/>
</dbReference>
<dbReference type="GO" id="GO:0016747">
    <property type="term" value="F:acyltransferase activity, transferring groups other than amino-acyl groups"/>
    <property type="evidence" value="ECO:0007669"/>
    <property type="project" value="InterPro"/>
</dbReference>
<comment type="caution">
    <text evidence="5">The sequence shown here is derived from an EMBL/GenBank/DDBJ whole genome shotgun (WGS) entry which is preliminary data.</text>
</comment>
<feature type="transmembrane region" description="Helical" evidence="3">
    <location>
        <begin position="51"/>
        <end position="74"/>
    </location>
</feature>
<name>A0A398CX73_9BACL</name>
<feature type="transmembrane region" description="Helical" evidence="3">
    <location>
        <begin position="12"/>
        <end position="31"/>
    </location>
</feature>
<feature type="domain" description="Acyltransferase 3" evidence="4">
    <location>
        <begin position="6"/>
        <end position="361"/>
    </location>
</feature>
<dbReference type="PANTHER" id="PTHR23028:SF53">
    <property type="entry name" value="ACYL_TRANSF_3 DOMAIN-CONTAINING PROTEIN"/>
    <property type="match status" value="1"/>
</dbReference>
<feature type="transmembrane region" description="Helical" evidence="3">
    <location>
        <begin position="342"/>
        <end position="361"/>
    </location>
</feature>
<reference evidence="5 6" key="1">
    <citation type="submission" date="2018-09" db="EMBL/GenBank/DDBJ databases">
        <title>Cohnella cavernae sp. nov., isolated from a karst cave.</title>
        <authorList>
            <person name="Zhu H."/>
        </authorList>
    </citation>
    <scope>NUCLEOTIDE SEQUENCE [LARGE SCALE GENOMIC DNA]</scope>
    <source>
        <strain evidence="5 6">K2E09-144</strain>
    </source>
</reference>
<proteinExistence type="inferred from homology"/>
<dbReference type="OrthoDB" id="290051at2"/>
<evidence type="ECO:0000256" key="2">
    <source>
        <dbReference type="ARBA" id="ARBA00007400"/>
    </source>
</evidence>
<dbReference type="InterPro" id="IPR002656">
    <property type="entry name" value="Acyl_transf_3_dom"/>
</dbReference>
<organism evidence="5 6">
    <name type="scientific">Cohnella faecalis</name>
    <dbReference type="NCBI Taxonomy" id="2315694"/>
    <lineage>
        <taxon>Bacteria</taxon>
        <taxon>Bacillati</taxon>
        <taxon>Bacillota</taxon>
        <taxon>Bacilli</taxon>
        <taxon>Bacillales</taxon>
        <taxon>Paenibacillaceae</taxon>
        <taxon>Cohnella</taxon>
    </lineage>
</organism>
<feature type="transmembrane region" description="Helical" evidence="3">
    <location>
        <begin position="156"/>
        <end position="178"/>
    </location>
</feature>
<dbReference type="Pfam" id="PF01757">
    <property type="entry name" value="Acyl_transf_3"/>
    <property type="match status" value="1"/>
</dbReference>
<feature type="transmembrane region" description="Helical" evidence="3">
    <location>
        <begin position="185"/>
        <end position="204"/>
    </location>
</feature>
<evidence type="ECO:0000256" key="3">
    <source>
        <dbReference type="SAM" id="Phobius"/>
    </source>
</evidence>
<feature type="transmembrane region" description="Helical" evidence="3">
    <location>
        <begin position="95"/>
        <end position="113"/>
    </location>
</feature>
<keyword evidence="5" id="KW-0012">Acyltransferase</keyword>
<dbReference type="GO" id="GO:0000271">
    <property type="term" value="P:polysaccharide biosynthetic process"/>
    <property type="evidence" value="ECO:0007669"/>
    <property type="project" value="TreeGrafter"/>
</dbReference>
<evidence type="ECO:0000313" key="5">
    <source>
        <dbReference type="EMBL" id="RIE03811.1"/>
    </source>
</evidence>
<dbReference type="PANTHER" id="PTHR23028">
    <property type="entry name" value="ACETYLTRANSFERASE"/>
    <property type="match status" value="1"/>
</dbReference>